<dbReference type="KEGG" id="caul:KCG34_15380"/>
<keyword evidence="9" id="KW-0902">Two-component regulatory system</keyword>
<dbReference type="FunFam" id="1.10.287.130:FF:000038">
    <property type="entry name" value="Sensory transduction histidine kinase"/>
    <property type="match status" value="1"/>
</dbReference>
<gene>
    <name evidence="17" type="ORF">KCG34_15380</name>
</gene>
<dbReference type="InterPro" id="IPR036097">
    <property type="entry name" value="HisK_dim/P_sf"/>
</dbReference>
<evidence type="ECO:0000313" key="17">
    <source>
        <dbReference type="EMBL" id="QUD86470.1"/>
    </source>
</evidence>
<evidence type="ECO:0000256" key="2">
    <source>
        <dbReference type="ARBA" id="ARBA00004370"/>
    </source>
</evidence>
<dbReference type="CDD" id="cd17546">
    <property type="entry name" value="REC_hyHK_CKI1_RcsC-like"/>
    <property type="match status" value="1"/>
</dbReference>
<evidence type="ECO:0000259" key="16">
    <source>
        <dbReference type="PROSITE" id="PS50113"/>
    </source>
</evidence>
<evidence type="ECO:0000256" key="7">
    <source>
        <dbReference type="ARBA" id="ARBA00022777"/>
    </source>
</evidence>
<dbReference type="PROSITE" id="PS50110">
    <property type="entry name" value="RESPONSE_REGULATORY"/>
    <property type="match status" value="1"/>
</dbReference>
<dbReference type="InterPro" id="IPR003661">
    <property type="entry name" value="HisK_dim/P_dom"/>
</dbReference>
<dbReference type="CDD" id="cd00130">
    <property type="entry name" value="PAS"/>
    <property type="match status" value="2"/>
</dbReference>
<evidence type="ECO:0000256" key="12">
    <source>
        <dbReference type="PROSITE-ProRule" id="PRU00169"/>
    </source>
</evidence>
<dbReference type="PROSITE" id="PS50109">
    <property type="entry name" value="HIS_KIN"/>
    <property type="match status" value="1"/>
</dbReference>
<keyword evidence="10" id="KW-0472">Membrane</keyword>
<dbReference type="Pfam" id="PF08447">
    <property type="entry name" value="PAS_3"/>
    <property type="match status" value="1"/>
</dbReference>
<dbReference type="Pfam" id="PF00512">
    <property type="entry name" value="HisKA"/>
    <property type="match status" value="1"/>
</dbReference>
<dbReference type="Pfam" id="PF00072">
    <property type="entry name" value="Response_reg"/>
    <property type="match status" value="1"/>
</dbReference>
<dbReference type="SUPFAM" id="SSF55781">
    <property type="entry name" value="GAF domain-like"/>
    <property type="match status" value="1"/>
</dbReference>
<dbReference type="GO" id="GO:0016020">
    <property type="term" value="C:membrane"/>
    <property type="evidence" value="ECO:0007669"/>
    <property type="project" value="UniProtKB-SubCell"/>
</dbReference>
<dbReference type="InterPro" id="IPR035965">
    <property type="entry name" value="PAS-like_dom_sf"/>
</dbReference>
<sequence>MVEEAGNPPFGMDPALPAFHRARRIAEALFSGAEASVVLVDGERVWRCGGSLVGTEAPATGVRAAIERGKAIWIADIPPDSRLTGHGDLPAMRFWAGAPVRLADGSAIGVLTVRGPEPRAYDKALALRLQDLADSLADECDRARDAGIAALRDRELRAARKVMSAFVSTVPIESVMTDRDFRVLTATPRWLETMGVSEAEAVGRRLQDLAPDAFAYFKDQFERCLSGEFVKEPRVRAMSRDGKRRWMDLEMTPWRDETGEIAGVVSAAHEITESVQAMLSLERTQQRLQLATEMANLQVYDVDFKRRSIVSAGKALFATSKAESEAVAEAVFSGTTDQFVDPRDRALVAEASRRFHSREAPYEVEYRVLRGENEEFWIAEVMHAVRGEDGSTRRIIGAMQNITARKQAELALIQAKEEAEAANRAKSAFLATMSHEIRTPLNGVLGMAQAMAAGPMEPEQRDRLEVIRQSGETLLGVLNDVLDLSKIEAGRLELEEAEFDIAAVAASAHAAFAAVAAQKGLTFDLTVTRAAAGPYLGDATRVRQLLNNLISNALKFTEAGGVTVTVGRRGGALALTVADTGIGMTPAQQAALFEKFAQADASTTRRFGGTGLGLAICRELAELMGGRIEARSVEGRGSTFEVVLPLRRLERRKDGAASAAPAQARSEQAGQADLRLLAAEDNPVNQLVLKTLLSQLGVEVVMVGDGVDAVAAWESGDWDIILMDVQMPRMDGPTATRFIRERERAQGRRRTPIVALTANAMTHQVSEYLAAGMDDFVPKPIEIPRLVAALEAALAGPAPLATNAS</sequence>
<comment type="subcellular location">
    <subcellularLocation>
        <location evidence="2">Membrane</location>
    </subcellularLocation>
</comment>
<dbReference type="Gene3D" id="3.30.450.40">
    <property type="match status" value="1"/>
</dbReference>
<dbReference type="SMART" id="SM00086">
    <property type="entry name" value="PAC"/>
    <property type="match status" value="2"/>
</dbReference>
<dbReference type="InterPro" id="IPR005467">
    <property type="entry name" value="His_kinase_dom"/>
</dbReference>
<dbReference type="InterPro" id="IPR001789">
    <property type="entry name" value="Sig_transdc_resp-reg_receiver"/>
</dbReference>
<dbReference type="Pfam" id="PF08448">
    <property type="entry name" value="PAS_4"/>
    <property type="match status" value="1"/>
</dbReference>
<dbReference type="EMBL" id="CP073078">
    <property type="protein sequence ID" value="QUD86470.1"/>
    <property type="molecule type" value="Genomic_DNA"/>
</dbReference>
<reference evidence="17" key="1">
    <citation type="submission" date="2021-04" db="EMBL/GenBank/DDBJ databases">
        <title>The complete genome sequence of Caulobacter sp. S6.</title>
        <authorList>
            <person name="Tang Y."/>
            <person name="Ouyang W."/>
            <person name="Liu Q."/>
            <person name="Huang B."/>
            <person name="Guo Z."/>
            <person name="Lei P."/>
        </authorList>
    </citation>
    <scope>NUCLEOTIDE SEQUENCE</scope>
    <source>
        <strain evidence="17">S6</strain>
    </source>
</reference>
<dbReference type="CDD" id="cd00082">
    <property type="entry name" value="HisKA"/>
    <property type="match status" value="1"/>
</dbReference>
<keyword evidence="8" id="KW-0067">ATP-binding</keyword>
<dbReference type="Proteomes" id="UP000676409">
    <property type="component" value="Chromosome"/>
</dbReference>
<evidence type="ECO:0000259" key="15">
    <source>
        <dbReference type="PROSITE" id="PS50112"/>
    </source>
</evidence>
<dbReference type="NCBIfam" id="TIGR00229">
    <property type="entry name" value="sensory_box"/>
    <property type="match status" value="1"/>
</dbReference>
<dbReference type="InterPro" id="IPR013656">
    <property type="entry name" value="PAS_4"/>
</dbReference>
<dbReference type="CDD" id="cd16922">
    <property type="entry name" value="HATPase_EvgS-ArcB-TorS-like"/>
    <property type="match status" value="1"/>
</dbReference>
<comment type="catalytic activity">
    <reaction evidence="1">
        <text>ATP + protein L-histidine = ADP + protein N-phospho-L-histidine.</text>
        <dbReference type="EC" id="2.7.13.3"/>
    </reaction>
</comment>
<dbReference type="SUPFAM" id="SSF55874">
    <property type="entry name" value="ATPase domain of HSP90 chaperone/DNA topoisomerase II/histidine kinase"/>
    <property type="match status" value="1"/>
</dbReference>
<dbReference type="SUPFAM" id="SSF47384">
    <property type="entry name" value="Homodimeric domain of signal transducing histidine kinase"/>
    <property type="match status" value="1"/>
</dbReference>
<accession>A0A975FWA2</accession>
<dbReference type="Gene3D" id="3.30.450.20">
    <property type="entry name" value="PAS domain"/>
    <property type="match status" value="2"/>
</dbReference>
<dbReference type="InterPro" id="IPR013655">
    <property type="entry name" value="PAS_fold_3"/>
</dbReference>
<dbReference type="PANTHER" id="PTHR45339">
    <property type="entry name" value="HYBRID SIGNAL TRANSDUCTION HISTIDINE KINASE J"/>
    <property type="match status" value="1"/>
</dbReference>
<dbReference type="InterPro" id="IPR001610">
    <property type="entry name" value="PAC"/>
</dbReference>
<keyword evidence="4 12" id="KW-0597">Phosphoprotein</keyword>
<name>A0A975FWA2_9CAUL</name>
<dbReference type="SUPFAM" id="SSF52172">
    <property type="entry name" value="CheY-like"/>
    <property type="match status" value="1"/>
</dbReference>
<dbReference type="GO" id="GO:0005524">
    <property type="term" value="F:ATP binding"/>
    <property type="evidence" value="ECO:0007669"/>
    <property type="project" value="UniProtKB-KW"/>
</dbReference>
<dbReference type="InterPro" id="IPR003018">
    <property type="entry name" value="GAF"/>
</dbReference>
<dbReference type="SMART" id="SM00448">
    <property type="entry name" value="REC"/>
    <property type="match status" value="1"/>
</dbReference>
<dbReference type="EC" id="2.7.13.3" evidence="3"/>
<dbReference type="GO" id="GO:0000155">
    <property type="term" value="F:phosphorelay sensor kinase activity"/>
    <property type="evidence" value="ECO:0007669"/>
    <property type="project" value="InterPro"/>
</dbReference>
<evidence type="ECO:0000256" key="8">
    <source>
        <dbReference type="ARBA" id="ARBA00022840"/>
    </source>
</evidence>
<organism evidence="17 18">
    <name type="scientific">Phenylobacterium montanum</name>
    <dbReference type="NCBI Taxonomy" id="2823693"/>
    <lineage>
        <taxon>Bacteria</taxon>
        <taxon>Pseudomonadati</taxon>
        <taxon>Pseudomonadota</taxon>
        <taxon>Alphaproteobacteria</taxon>
        <taxon>Caulobacterales</taxon>
        <taxon>Caulobacteraceae</taxon>
        <taxon>Phenylobacterium</taxon>
    </lineage>
</organism>
<evidence type="ECO:0000256" key="9">
    <source>
        <dbReference type="ARBA" id="ARBA00023012"/>
    </source>
</evidence>
<dbReference type="PRINTS" id="PR00344">
    <property type="entry name" value="BCTRLSENSOR"/>
</dbReference>
<dbReference type="Gene3D" id="3.40.50.2300">
    <property type="match status" value="1"/>
</dbReference>
<feature type="domain" description="Histidine kinase" evidence="13">
    <location>
        <begin position="432"/>
        <end position="648"/>
    </location>
</feature>
<keyword evidence="18" id="KW-1185">Reference proteome</keyword>
<evidence type="ECO:0000256" key="3">
    <source>
        <dbReference type="ARBA" id="ARBA00012438"/>
    </source>
</evidence>
<keyword evidence="11" id="KW-0131">Cell cycle</keyword>
<dbReference type="InterPro" id="IPR004358">
    <property type="entry name" value="Sig_transdc_His_kin-like_C"/>
</dbReference>
<dbReference type="AlphaFoldDB" id="A0A975FWA2"/>
<evidence type="ECO:0000256" key="10">
    <source>
        <dbReference type="ARBA" id="ARBA00023136"/>
    </source>
</evidence>
<dbReference type="Gene3D" id="1.10.287.130">
    <property type="match status" value="1"/>
</dbReference>
<dbReference type="InterPro" id="IPR036890">
    <property type="entry name" value="HATPase_C_sf"/>
</dbReference>
<evidence type="ECO:0000313" key="18">
    <source>
        <dbReference type="Proteomes" id="UP000676409"/>
    </source>
</evidence>
<protein>
    <recommendedName>
        <fullName evidence="3">histidine kinase</fullName>
        <ecNumber evidence="3">2.7.13.3</ecNumber>
    </recommendedName>
</protein>
<keyword evidence="7" id="KW-0418">Kinase</keyword>
<dbReference type="InterPro" id="IPR000014">
    <property type="entry name" value="PAS"/>
</dbReference>
<evidence type="ECO:0000259" key="13">
    <source>
        <dbReference type="PROSITE" id="PS50109"/>
    </source>
</evidence>
<feature type="domain" description="Response regulatory" evidence="14">
    <location>
        <begin position="675"/>
        <end position="794"/>
    </location>
</feature>
<feature type="domain" description="PAS" evidence="15">
    <location>
        <begin position="159"/>
        <end position="228"/>
    </location>
</feature>
<dbReference type="RefSeq" id="WP_211936522.1">
    <property type="nucleotide sequence ID" value="NZ_CP073078.1"/>
</dbReference>
<keyword evidence="5" id="KW-0808">Transferase</keyword>
<dbReference type="InterPro" id="IPR000700">
    <property type="entry name" value="PAS-assoc_C"/>
</dbReference>
<dbReference type="Gene3D" id="3.30.565.10">
    <property type="entry name" value="Histidine kinase-like ATPase, C-terminal domain"/>
    <property type="match status" value="1"/>
</dbReference>
<dbReference type="InterPro" id="IPR011006">
    <property type="entry name" value="CheY-like_superfamily"/>
</dbReference>
<feature type="domain" description="PAC" evidence="16">
    <location>
        <begin position="362"/>
        <end position="414"/>
    </location>
</feature>
<keyword evidence="6" id="KW-0547">Nucleotide-binding</keyword>
<dbReference type="PROSITE" id="PS50113">
    <property type="entry name" value="PAC"/>
    <property type="match status" value="2"/>
</dbReference>
<dbReference type="InterPro" id="IPR029016">
    <property type="entry name" value="GAF-like_dom_sf"/>
</dbReference>
<dbReference type="FunFam" id="3.30.565.10:FF:000010">
    <property type="entry name" value="Sensor histidine kinase RcsC"/>
    <property type="match status" value="1"/>
</dbReference>
<evidence type="ECO:0000256" key="11">
    <source>
        <dbReference type="ARBA" id="ARBA00023306"/>
    </source>
</evidence>
<dbReference type="Pfam" id="PF02518">
    <property type="entry name" value="HATPase_c"/>
    <property type="match status" value="1"/>
</dbReference>
<dbReference type="Pfam" id="PF13185">
    <property type="entry name" value="GAF_2"/>
    <property type="match status" value="1"/>
</dbReference>
<dbReference type="PANTHER" id="PTHR45339:SF1">
    <property type="entry name" value="HYBRID SIGNAL TRANSDUCTION HISTIDINE KINASE J"/>
    <property type="match status" value="1"/>
</dbReference>
<dbReference type="SMART" id="SM00388">
    <property type="entry name" value="HisKA"/>
    <property type="match status" value="1"/>
</dbReference>
<evidence type="ECO:0000256" key="6">
    <source>
        <dbReference type="ARBA" id="ARBA00022741"/>
    </source>
</evidence>
<dbReference type="PROSITE" id="PS50112">
    <property type="entry name" value="PAS"/>
    <property type="match status" value="1"/>
</dbReference>
<feature type="modified residue" description="4-aspartylphosphate" evidence="12">
    <location>
        <position position="724"/>
    </location>
</feature>
<dbReference type="InterPro" id="IPR003594">
    <property type="entry name" value="HATPase_dom"/>
</dbReference>
<evidence type="ECO:0000256" key="1">
    <source>
        <dbReference type="ARBA" id="ARBA00000085"/>
    </source>
</evidence>
<evidence type="ECO:0000256" key="4">
    <source>
        <dbReference type="ARBA" id="ARBA00022553"/>
    </source>
</evidence>
<feature type="domain" description="PAC" evidence="16">
    <location>
        <begin position="231"/>
        <end position="283"/>
    </location>
</feature>
<proteinExistence type="predicted"/>
<dbReference type="SUPFAM" id="SSF55785">
    <property type="entry name" value="PYP-like sensor domain (PAS domain)"/>
    <property type="match status" value="2"/>
</dbReference>
<dbReference type="SMART" id="SM00387">
    <property type="entry name" value="HATPase_c"/>
    <property type="match status" value="1"/>
</dbReference>
<evidence type="ECO:0000259" key="14">
    <source>
        <dbReference type="PROSITE" id="PS50110"/>
    </source>
</evidence>
<evidence type="ECO:0000256" key="5">
    <source>
        <dbReference type="ARBA" id="ARBA00022679"/>
    </source>
</evidence>